<evidence type="ECO:0000313" key="1">
    <source>
        <dbReference type="EMBL" id="OAV86523.1"/>
    </source>
</evidence>
<gene>
    <name evidence="1" type="ORF">PTTG_29859</name>
</gene>
<name>A0A180G3X0_PUCT1</name>
<dbReference type="Proteomes" id="UP000005240">
    <property type="component" value="Unassembled WGS sequence"/>
</dbReference>
<proteinExistence type="predicted"/>
<reference evidence="2" key="4">
    <citation type="submission" date="2025-05" db="UniProtKB">
        <authorList>
            <consortium name="EnsemblFungi"/>
        </authorList>
    </citation>
    <scope>IDENTIFICATION</scope>
    <source>
        <strain evidence="2">isolate 1-1 / race 1 (BBBD)</strain>
    </source>
</reference>
<evidence type="ECO:0008006" key="4">
    <source>
        <dbReference type="Google" id="ProtNLM"/>
    </source>
</evidence>
<keyword evidence="3" id="KW-1185">Reference proteome</keyword>
<evidence type="ECO:0000313" key="3">
    <source>
        <dbReference type="Proteomes" id="UP000005240"/>
    </source>
</evidence>
<organism evidence="1">
    <name type="scientific">Puccinia triticina (isolate 1-1 / race 1 (BBBD))</name>
    <name type="common">Brown leaf rust fungus</name>
    <dbReference type="NCBI Taxonomy" id="630390"/>
    <lineage>
        <taxon>Eukaryota</taxon>
        <taxon>Fungi</taxon>
        <taxon>Dikarya</taxon>
        <taxon>Basidiomycota</taxon>
        <taxon>Pucciniomycotina</taxon>
        <taxon>Pucciniomycetes</taxon>
        <taxon>Pucciniales</taxon>
        <taxon>Pucciniaceae</taxon>
        <taxon>Puccinia</taxon>
    </lineage>
</organism>
<dbReference type="EnsemblFungi" id="PTTG_29859-t43_1">
    <property type="protein sequence ID" value="PTTG_29859-t43_1-p1"/>
    <property type="gene ID" value="PTTG_29859"/>
</dbReference>
<reference evidence="2 3" key="3">
    <citation type="journal article" date="2017" name="G3 (Bethesda)">
        <title>Comparative analysis highlights variable genome content of wheat rusts and divergence of the mating loci.</title>
        <authorList>
            <person name="Cuomo C.A."/>
            <person name="Bakkeren G."/>
            <person name="Khalil H.B."/>
            <person name="Panwar V."/>
            <person name="Joly D."/>
            <person name="Linning R."/>
            <person name="Sakthikumar S."/>
            <person name="Song X."/>
            <person name="Adiconis X."/>
            <person name="Fan L."/>
            <person name="Goldberg J.M."/>
            <person name="Levin J.Z."/>
            <person name="Young S."/>
            <person name="Zeng Q."/>
            <person name="Anikster Y."/>
            <person name="Bruce M."/>
            <person name="Wang M."/>
            <person name="Yin C."/>
            <person name="McCallum B."/>
            <person name="Szabo L.J."/>
            <person name="Hulbert S."/>
            <person name="Chen X."/>
            <person name="Fellers J.P."/>
        </authorList>
    </citation>
    <scope>NUCLEOTIDE SEQUENCE</scope>
    <source>
        <strain evidence="3">Isolate 1-1 / race 1 (BBBD)</strain>
        <strain evidence="2">isolate 1-1 / race 1 (BBBD)</strain>
    </source>
</reference>
<reference evidence="1" key="2">
    <citation type="submission" date="2016-05" db="EMBL/GenBank/DDBJ databases">
        <title>Comparative analysis highlights variable genome content of wheat rusts and divergence of the mating loci.</title>
        <authorList>
            <person name="Cuomo C.A."/>
            <person name="Bakkeren G."/>
            <person name="Szabo L."/>
            <person name="Khalil H."/>
            <person name="Joly D."/>
            <person name="Goldberg J."/>
            <person name="Young S."/>
            <person name="Zeng Q."/>
            <person name="Fellers J."/>
        </authorList>
    </citation>
    <scope>NUCLEOTIDE SEQUENCE [LARGE SCALE GENOMIC DNA]</scope>
    <source>
        <strain evidence="1">1-1 BBBD Race 1</strain>
    </source>
</reference>
<dbReference type="STRING" id="630390.A0A180G3X0"/>
<dbReference type="VEuPathDB" id="FungiDB:PTTG_29859"/>
<protein>
    <recommendedName>
        <fullName evidence="4">GCM domain-containing protein</fullName>
    </recommendedName>
</protein>
<evidence type="ECO:0000313" key="2">
    <source>
        <dbReference type="EnsemblFungi" id="PTTG_29859-t43_1-p1"/>
    </source>
</evidence>
<reference evidence="1" key="1">
    <citation type="submission" date="2009-11" db="EMBL/GenBank/DDBJ databases">
        <authorList>
            <consortium name="The Broad Institute Genome Sequencing Platform"/>
            <person name="Ward D."/>
            <person name="Feldgarden M."/>
            <person name="Earl A."/>
            <person name="Young S.K."/>
            <person name="Zeng Q."/>
            <person name="Koehrsen M."/>
            <person name="Alvarado L."/>
            <person name="Berlin A."/>
            <person name="Bochicchio J."/>
            <person name="Borenstein D."/>
            <person name="Chapman S.B."/>
            <person name="Chen Z."/>
            <person name="Engels R."/>
            <person name="Freedman E."/>
            <person name="Gellesch M."/>
            <person name="Goldberg J."/>
            <person name="Griggs A."/>
            <person name="Gujja S."/>
            <person name="Heilman E."/>
            <person name="Heiman D."/>
            <person name="Hepburn T."/>
            <person name="Howarth C."/>
            <person name="Jen D."/>
            <person name="Larson L."/>
            <person name="Lewis B."/>
            <person name="Mehta T."/>
            <person name="Park D."/>
            <person name="Pearson M."/>
            <person name="Roberts A."/>
            <person name="Saif S."/>
            <person name="Shea T."/>
            <person name="Shenoy N."/>
            <person name="Sisk P."/>
            <person name="Stolte C."/>
            <person name="Sykes S."/>
            <person name="Thomson T."/>
            <person name="Walk T."/>
            <person name="White J."/>
            <person name="Yandava C."/>
            <person name="Izard J."/>
            <person name="Baranova O.V."/>
            <person name="Blanton J.M."/>
            <person name="Tanner A.C."/>
            <person name="Dewhirst F.E."/>
            <person name="Haas B."/>
            <person name="Nusbaum C."/>
            <person name="Birren B."/>
        </authorList>
    </citation>
    <scope>NUCLEOTIDE SEQUENCE [LARGE SCALE GENOMIC DNA]</scope>
    <source>
        <strain evidence="1">1-1 BBBD Race 1</strain>
    </source>
</reference>
<sequence length="370" mass="42909">MDKYFKKHPNCRGRAGKCPGNVRHVTCKNTIARFDQNTKTKWAIFRHFGTHKHPWPKAKKPDKLAKKKLKAEIAKNPKEGAFLLKIGKPDAPKDPYDSVLKIHLSLANADRLHYHQRLILAELGIVPGKKGGMLDDELLLDMFKWNKAGLRVISACFMDDLEHFTFQTQWMADRIVARDINNNVYSQGLVSDVTYWFFLNGYLLSTSMYCKEIAQWVPFLKPEISKEEHDTLVCKIVDFSAAQREGFVAAYWEVFGICDKKIVLGKLQGCQGKLQGCHEHYCAQVTWVKKNRHIVMADKENTFQKMRLLLIKEPEEGNKSHEDKMDELRRRFPKARKWFDWWTMADVVAMLFPTRWAQVEDGPKGKGRPT</sequence>
<dbReference type="EMBL" id="ADAS02001049">
    <property type="protein sequence ID" value="OAV86523.1"/>
    <property type="molecule type" value="Genomic_DNA"/>
</dbReference>
<dbReference type="AlphaFoldDB" id="A0A180G3X0"/>
<accession>A0A180G3X0</accession>